<dbReference type="PANTHER" id="PTHR43490:SF98">
    <property type="entry name" value="OS02G0640600 PROTEIN"/>
    <property type="match status" value="1"/>
</dbReference>
<evidence type="ECO:0000313" key="6">
    <source>
        <dbReference type="Proteomes" id="UP000316621"/>
    </source>
</evidence>
<proteinExistence type="inferred from homology"/>
<dbReference type="AlphaFoldDB" id="A0A4Y7J8M2"/>
<dbReference type="Gramene" id="RZC57494">
    <property type="protein sequence ID" value="RZC57494"/>
    <property type="gene ID" value="C5167_004802"/>
</dbReference>
<protein>
    <submittedName>
        <fullName evidence="5">Uncharacterized protein</fullName>
    </submittedName>
</protein>
<organism evidence="5 6">
    <name type="scientific">Papaver somniferum</name>
    <name type="common">Opium poppy</name>
    <dbReference type="NCBI Taxonomy" id="3469"/>
    <lineage>
        <taxon>Eukaryota</taxon>
        <taxon>Viridiplantae</taxon>
        <taxon>Streptophyta</taxon>
        <taxon>Embryophyta</taxon>
        <taxon>Tracheophyta</taxon>
        <taxon>Spermatophyta</taxon>
        <taxon>Magnoliopsida</taxon>
        <taxon>Ranunculales</taxon>
        <taxon>Papaveraceae</taxon>
        <taxon>Papaveroideae</taxon>
        <taxon>Papaver</taxon>
    </lineage>
</organism>
<keyword evidence="6" id="KW-1185">Reference proteome</keyword>
<dbReference type="InterPro" id="IPR002347">
    <property type="entry name" value="SDR_fam"/>
</dbReference>
<dbReference type="PRINTS" id="PR00080">
    <property type="entry name" value="SDRFAMILY"/>
</dbReference>
<evidence type="ECO:0000256" key="4">
    <source>
        <dbReference type="RuleBase" id="RU000363"/>
    </source>
</evidence>
<dbReference type="STRING" id="3469.A0A4Y7J8M2"/>
<dbReference type="Gene3D" id="3.40.50.720">
    <property type="entry name" value="NAD(P)-binding Rossmann-like Domain"/>
    <property type="match status" value="2"/>
</dbReference>
<dbReference type="Proteomes" id="UP000316621">
    <property type="component" value="Chromosome 4"/>
</dbReference>
<gene>
    <name evidence="5" type="ORF">C5167_004802</name>
</gene>
<evidence type="ECO:0000256" key="3">
    <source>
        <dbReference type="ARBA" id="ARBA00023002"/>
    </source>
</evidence>
<dbReference type="Pfam" id="PF13561">
    <property type="entry name" value="adh_short_C2"/>
    <property type="match status" value="2"/>
</dbReference>
<dbReference type="EMBL" id="CM010718">
    <property type="protein sequence ID" value="RZC57494.1"/>
    <property type="molecule type" value="Genomic_DNA"/>
</dbReference>
<name>A0A4Y7J8M2_PAPSO</name>
<evidence type="ECO:0000256" key="1">
    <source>
        <dbReference type="ARBA" id="ARBA00006484"/>
    </source>
</evidence>
<dbReference type="PRINTS" id="PR00081">
    <property type="entry name" value="GDHRDH"/>
</dbReference>
<dbReference type="PANTHER" id="PTHR43490">
    <property type="entry name" value="(+)-NEOMENTHOL DEHYDROGENASE"/>
    <property type="match status" value="1"/>
</dbReference>
<dbReference type="GO" id="GO:0016491">
    <property type="term" value="F:oxidoreductase activity"/>
    <property type="evidence" value="ECO:0007669"/>
    <property type="project" value="UniProtKB-KW"/>
</dbReference>
<keyword evidence="3" id="KW-0560">Oxidoreductase</keyword>
<evidence type="ECO:0000256" key="2">
    <source>
        <dbReference type="ARBA" id="ARBA00022857"/>
    </source>
</evidence>
<dbReference type="OMA" id="SINCVHP"/>
<dbReference type="Pfam" id="PF00106">
    <property type="entry name" value="adh_short"/>
    <property type="match status" value="1"/>
</dbReference>
<accession>A0A4Y7J8M2</accession>
<dbReference type="InterPro" id="IPR036291">
    <property type="entry name" value="NAD(P)-bd_dom_sf"/>
</dbReference>
<dbReference type="SUPFAM" id="SSF51735">
    <property type="entry name" value="NAD(P)-binding Rossmann-fold domains"/>
    <property type="match status" value="2"/>
</dbReference>
<reference evidence="5 6" key="1">
    <citation type="journal article" date="2018" name="Science">
        <title>The opium poppy genome and morphinan production.</title>
        <authorList>
            <person name="Guo L."/>
            <person name="Winzer T."/>
            <person name="Yang X."/>
            <person name="Li Y."/>
            <person name="Ning Z."/>
            <person name="He Z."/>
            <person name="Teodor R."/>
            <person name="Lu Y."/>
            <person name="Bowser T.A."/>
            <person name="Graham I.A."/>
            <person name="Ye K."/>
        </authorList>
    </citation>
    <scope>NUCLEOTIDE SEQUENCE [LARGE SCALE GENOMIC DNA]</scope>
    <source>
        <strain evidence="6">cv. HN1</strain>
        <tissue evidence="5">Leaves</tissue>
    </source>
</reference>
<keyword evidence="2" id="KW-0521">NADP</keyword>
<comment type="similarity">
    <text evidence="1 4">Belongs to the short-chain dehydrogenases/reductases (SDR) family.</text>
</comment>
<evidence type="ECO:0000313" key="5">
    <source>
        <dbReference type="EMBL" id="RZC57494.1"/>
    </source>
</evidence>
<dbReference type="GO" id="GO:0016020">
    <property type="term" value="C:membrane"/>
    <property type="evidence" value="ECO:0007669"/>
    <property type="project" value="TreeGrafter"/>
</dbReference>
<sequence length="425" mass="46861">MAETLLNSQVKRCAVVTGANKGVGLEICRQLASGGIFVILTSRDRNQGLEAVENLKKSGLSNVVFHQVDVMNQITVSSLAEFINIHFGKLDILVNNAGILGAITDAASFTTLVQAVEMDKNKEKPNLQQVITETYESTVECMQTNYYGVKSVTKSLIPLLQLSDSPRIVNVSSALGKLKFISNEKALEILNDGDGLKEESVDEIVNMFLKDFKMDILETQGWPPYLPAYTISKVCLNAYTRILARKFPTFRINCVSPGWVKTDICYNSGVLTTTEGAERVIELALLPNDGPSGLFFTNKENICNEKAFEVLSDVDCLTEERIDEVVKTFLNDLKEGFLEAKGWPTLLSAYTISKASVNAYTRILAKKFPTFRINCVCPGFVKTDINFNSGILTVEEGAKSPVRLALLPDNVTSGLFFVREEVSSF</sequence>